<keyword evidence="1 2" id="KW-0732">Signal</keyword>
<protein>
    <submittedName>
        <fullName evidence="4">ABC transporter substrate-binding protein</fullName>
    </submittedName>
</protein>
<evidence type="ECO:0000256" key="1">
    <source>
        <dbReference type="ARBA" id="ARBA00022729"/>
    </source>
</evidence>
<proteinExistence type="predicted"/>
<feature type="domain" description="Solute-binding protein family 3/N-terminal" evidence="3">
    <location>
        <begin position="56"/>
        <end position="285"/>
    </location>
</feature>
<dbReference type="SUPFAM" id="SSF53850">
    <property type="entry name" value="Periplasmic binding protein-like II"/>
    <property type="match status" value="1"/>
</dbReference>
<keyword evidence="5" id="KW-1185">Reference proteome</keyword>
<feature type="chain" id="PRO_5046589467" evidence="2">
    <location>
        <begin position="27"/>
        <end position="299"/>
    </location>
</feature>
<dbReference type="PANTHER" id="PTHR35936">
    <property type="entry name" value="MEMBRANE-BOUND LYTIC MUREIN TRANSGLYCOSYLASE F"/>
    <property type="match status" value="1"/>
</dbReference>
<dbReference type="RefSeq" id="WP_311421233.1">
    <property type="nucleotide sequence ID" value="NZ_JAVREH010000002.1"/>
</dbReference>
<dbReference type="SMART" id="SM00062">
    <property type="entry name" value="PBPb"/>
    <property type="match status" value="1"/>
</dbReference>
<evidence type="ECO:0000313" key="5">
    <source>
        <dbReference type="Proteomes" id="UP001183176"/>
    </source>
</evidence>
<dbReference type="PROSITE" id="PS51257">
    <property type="entry name" value="PROKAR_LIPOPROTEIN"/>
    <property type="match status" value="1"/>
</dbReference>
<evidence type="ECO:0000313" key="4">
    <source>
        <dbReference type="EMBL" id="MDT0260071.1"/>
    </source>
</evidence>
<dbReference type="CDD" id="cd01004">
    <property type="entry name" value="PBP2_MidA_like"/>
    <property type="match status" value="1"/>
</dbReference>
<dbReference type="Gene3D" id="3.40.190.10">
    <property type="entry name" value="Periplasmic binding protein-like II"/>
    <property type="match status" value="2"/>
</dbReference>
<dbReference type="Proteomes" id="UP001183176">
    <property type="component" value="Unassembled WGS sequence"/>
</dbReference>
<dbReference type="PANTHER" id="PTHR35936:SF17">
    <property type="entry name" value="ARGININE-BINDING EXTRACELLULAR PROTEIN ARTP"/>
    <property type="match status" value="1"/>
</dbReference>
<evidence type="ECO:0000256" key="2">
    <source>
        <dbReference type="SAM" id="SignalP"/>
    </source>
</evidence>
<feature type="signal peptide" evidence="2">
    <location>
        <begin position="1"/>
        <end position="26"/>
    </location>
</feature>
<reference evidence="5" key="1">
    <citation type="submission" date="2023-07" db="EMBL/GenBank/DDBJ databases">
        <title>30 novel species of actinomycetes from the DSMZ collection.</title>
        <authorList>
            <person name="Nouioui I."/>
        </authorList>
    </citation>
    <scope>NUCLEOTIDE SEQUENCE [LARGE SCALE GENOMIC DNA]</scope>
    <source>
        <strain evidence="5">DSM 44399</strain>
    </source>
</reference>
<dbReference type="Pfam" id="PF00497">
    <property type="entry name" value="SBP_bac_3"/>
    <property type="match status" value="1"/>
</dbReference>
<dbReference type="EMBL" id="JAVREH010000002">
    <property type="protein sequence ID" value="MDT0260071.1"/>
    <property type="molecule type" value="Genomic_DNA"/>
</dbReference>
<evidence type="ECO:0000259" key="3">
    <source>
        <dbReference type="SMART" id="SM00062"/>
    </source>
</evidence>
<comment type="caution">
    <text evidence="4">The sequence shown here is derived from an EMBL/GenBank/DDBJ whole genome shotgun (WGS) entry which is preliminary data.</text>
</comment>
<sequence length="299" mass="31773">MTRLSRHARTLAAAVVCLLAAGCAQHPVHVRQPAPVIGEDTALHNRLPTAIRQGGVLRIATDASYAPASSFASDGHTIVGFEPDLGQALGQVLGVAVVFTNHSFDSLPGLVTSHSVDLVMSAVTDTREREKEVDFIDYFVAGTSIVVQRGNPKGIGELSTLCGHVVALERGTVQVGLVARSQHNCLGRPIITRLYDNNTDALVQVRTGRADAQLSDYPSAAALVNDARTGAYYQLASTAQYEPGPYGIAVAKDNQALRGAVADALRWLVSSGQYRQILRRWGVEAGAISRVSLNAGRRA</sequence>
<dbReference type="InterPro" id="IPR001638">
    <property type="entry name" value="Solute-binding_3/MltF_N"/>
</dbReference>
<accession>A0ABU2J506</accession>
<organism evidence="4 5">
    <name type="scientific">Jatrophihabitans lederbergiae</name>
    <dbReference type="NCBI Taxonomy" id="3075547"/>
    <lineage>
        <taxon>Bacteria</taxon>
        <taxon>Bacillati</taxon>
        <taxon>Actinomycetota</taxon>
        <taxon>Actinomycetes</taxon>
        <taxon>Jatrophihabitantales</taxon>
        <taxon>Jatrophihabitantaceae</taxon>
        <taxon>Jatrophihabitans</taxon>
    </lineage>
</organism>
<name>A0ABU2J506_9ACTN</name>
<gene>
    <name evidence="4" type="ORF">RM423_01535</name>
</gene>